<gene>
    <name evidence="1" type="ORF">H9824_06005</name>
</gene>
<reference evidence="1" key="2">
    <citation type="submission" date="2021-04" db="EMBL/GenBank/DDBJ databases">
        <authorList>
            <person name="Gilroy R."/>
        </authorList>
    </citation>
    <scope>NUCLEOTIDE SEQUENCE</scope>
    <source>
        <strain evidence="1">Gambia2-208</strain>
    </source>
</reference>
<comment type="caution">
    <text evidence="1">The sequence shown here is derived from an EMBL/GenBank/DDBJ whole genome shotgun (WGS) entry which is preliminary data.</text>
</comment>
<dbReference type="AlphaFoldDB" id="A0A9D2CLA5"/>
<name>A0A9D2CLA5_9BACE</name>
<sequence>MSIASKVGQVVFSHRGGIYMPAIMCDKGDLYQEYEGGADAPTNIAPDFATLQPTLSFILTSSRVAEGVVVPSSVKWFFNDVQLAFSSGNASTNQFGGETGHFKFIPYSAGASDYYGLQIVKNLVKASEGAACTIRCEATVSVGNASDTVQFTYSIPITRGVGSQTVVTITAGDNNYFCIREKGGSCKLTAMVRQGAGEVTSGLTYRWYRQEDGAWSLLSGQTAKTLTVTGDMVDTGGVFKLEVLQGGSLLGMDTQTVMDLSDPYDIITNPTPADETIESGSGGSVTYSPILVKRGGTTKAKDTYFYFTFMDAAGNILNTSTADTPAKTGTCTEAMCQQAGGNVTWVIQSEE</sequence>
<accession>A0A9D2CLA5</accession>
<organism evidence="1 2">
    <name type="scientific">Candidatus Bacteroides pullicola</name>
    <dbReference type="NCBI Taxonomy" id="2838475"/>
    <lineage>
        <taxon>Bacteria</taxon>
        <taxon>Pseudomonadati</taxon>
        <taxon>Bacteroidota</taxon>
        <taxon>Bacteroidia</taxon>
        <taxon>Bacteroidales</taxon>
        <taxon>Bacteroidaceae</taxon>
        <taxon>Bacteroides</taxon>
    </lineage>
</organism>
<proteinExistence type="predicted"/>
<evidence type="ECO:0000313" key="1">
    <source>
        <dbReference type="EMBL" id="HIY88240.1"/>
    </source>
</evidence>
<dbReference type="Proteomes" id="UP000886851">
    <property type="component" value="Unassembled WGS sequence"/>
</dbReference>
<reference evidence="1" key="1">
    <citation type="journal article" date="2021" name="PeerJ">
        <title>Extensive microbial diversity within the chicken gut microbiome revealed by metagenomics and culture.</title>
        <authorList>
            <person name="Gilroy R."/>
            <person name="Ravi A."/>
            <person name="Getino M."/>
            <person name="Pursley I."/>
            <person name="Horton D.L."/>
            <person name="Alikhan N.F."/>
            <person name="Baker D."/>
            <person name="Gharbi K."/>
            <person name="Hall N."/>
            <person name="Watson M."/>
            <person name="Adriaenssens E.M."/>
            <person name="Foster-Nyarko E."/>
            <person name="Jarju S."/>
            <person name="Secka A."/>
            <person name="Antonio M."/>
            <person name="Oren A."/>
            <person name="Chaudhuri R.R."/>
            <person name="La Ragione R."/>
            <person name="Hildebrand F."/>
            <person name="Pallen M.J."/>
        </authorList>
    </citation>
    <scope>NUCLEOTIDE SEQUENCE</scope>
    <source>
        <strain evidence="1">Gambia2-208</strain>
    </source>
</reference>
<protein>
    <submittedName>
        <fullName evidence="1">Uncharacterized protein</fullName>
    </submittedName>
</protein>
<dbReference type="EMBL" id="DXCV01000041">
    <property type="protein sequence ID" value="HIY88240.1"/>
    <property type="molecule type" value="Genomic_DNA"/>
</dbReference>
<evidence type="ECO:0000313" key="2">
    <source>
        <dbReference type="Proteomes" id="UP000886851"/>
    </source>
</evidence>